<accession>A0ABP9MJE6</accession>
<feature type="chain" id="PRO_5045161095" description="Secretion system C-terminal sorting domain-containing protein" evidence="2">
    <location>
        <begin position="20"/>
        <end position="282"/>
    </location>
</feature>
<feature type="signal peptide" evidence="2">
    <location>
        <begin position="1"/>
        <end position="19"/>
    </location>
</feature>
<organism evidence="3 4">
    <name type="scientific">Chryseobacterium ginsengisoli</name>
    <dbReference type="NCBI Taxonomy" id="363853"/>
    <lineage>
        <taxon>Bacteria</taxon>
        <taxon>Pseudomonadati</taxon>
        <taxon>Bacteroidota</taxon>
        <taxon>Flavobacteriia</taxon>
        <taxon>Flavobacteriales</taxon>
        <taxon>Weeksellaceae</taxon>
        <taxon>Chryseobacterium group</taxon>
        <taxon>Chryseobacterium</taxon>
    </lineage>
</organism>
<dbReference type="NCBIfam" id="TIGR04183">
    <property type="entry name" value="Por_Secre_tail"/>
    <property type="match status" value="1"/>
</dbReference>
<dbReference type="EMBL" id="BAABHX010000005">
    <property type="protein sequence ID" value="GAA5096710.1"/>
    <property type="molecule type" value="Genomic_DNA"/>
</dbReference>
<proteinExistence type="predicted"/>
<evidence type="ECO:0000313" key="3">
    <source>
        <dbReference type="EMBL" id="GAA5096710.1"/>
    </source>
</evidence>
<protein>
    <recommendedName>
        <fullName evidence="5">Secretion system C-terminal sorting domain-containing protein</fullName>
    </recommendedName>
</protein>
<dbReference type="Proteomes" id="UP001500353">
    <property type="component" value="Unassembled WGS sequence"/>
</dbReference>
<evidence type="ECO:0008006" key="5">
    <source>
        <dbReference type="Google" id="ProtNLM"/>
    </source>
</evidence>
<evidence type="ECO:0000256" key="1">
    <source>
        <dbReference type="ARBA" id="ARBA00022729"/>
    </source>
</evidence>
<comment type="caution">
    <text evidence="3">The sequence shown here is derived from an EMBL/GenBank/DDBJ whole genome shotgun (WGS) entry which is preliminary data.</text>
</comment>
<keyword evidence="4" id="KW-1185">Reference proteome</keyword>
<evidence type="ECO:0000256" key="2">
    <source>
        <dbReference type="SAM" id="SignalP"/>
    </source>
</evidence>
<sequence length="282" mass="28819">MKKIYSLFVALATTTVMFAQTTITQWNFDASSNAPSTGSGTATILAATGTPSFPGGNPAAGKAWSTTGFPAQGTGSGTAGFNFAVSTVGYTGISVSLDISGSNTGSKYFQMQYTTNGSTWTNIGSATEIGATGATPATWVTMTNAIPAVANNNANFAVRVVSVFDPANNATYTAIGASSSYGTGGTARVDNVTISGTSGSLAVSDLSSVKGSFVKNTFVKNNEITFGAEAKDVKVYNMFGQIVKSASVKENESVSVAELAKGNYIVTGTVNNKPVSQKILKD</sequence>
<dbReference type="RefSeq" id="WP_345205941.1">
    <property type="nucleotide sequence ID" value="NZ_BAABHX010000005.1"/>
</dbReference>
<evidence type="ECO:0000313" key="4">
    <source>
        <dbReference type="Proteomes" id="UP001500353"/>
    </source>
</evidence>
<keyword evidence="1 2" id="KW-0732">Signal</keyword>
<dbReference type="InterPro" id="IPR026444">
    <property type="entry name" value="Secre_tail"/>
</dbReference>
<reference evidence="4" key="1">
    <citation type="journal article" date="2019" name="Int. J. Syst. Evol. Microbiol.">
        <title>The Global Catalogue of Microorganisms (GCM) 10K type strain sequencing project: providing services to taxonomists for standard genome sequencing and annotation.</title>
        <authorList>
            <consortium name="The Broad Institute Genomics Platform"/>
            <consortium name="The Broad Institute Genome Sequencing Center for Infectious Disease"/>
            <person name="Wu L."/>
            <person name="Ma J."/>
        </authorList>
    </citation>
    <scope>NUCLEOTIDE SEQUENCE [LARGE SCALE GENOMIC DNA]</scope>
    <source>
        <strain evidence="4">JCM 18019</strain>
    </source>
</reference>
<name>A0ABP9MJE6_9FLAO</name>
<gene>
    <name evidence="3" type="ORF">GCM10023210_30790</name>
</gene>